<dbReference type="EMBL" id="JAQQWK010000011">
    <property type="protein sequence ID" value="KAK8024337.1"/>
    <property type="molecule type" value="Genomic_DNA"/>
</dbReference>
<gene>
    <name evidence="2" type="ORF">PG993_012403</name>
</gene>
<protein>
    <submittedName>
        <fullName evidence="2">Uncharacterized protein</fullName>
    </submittedName>
</protein>
<proteinExistence type="predicted"/>
<accession>A0ABR1S3P6</accession>
<evidence type="ECO:0000256" key="1">
    <source>
        <dbReference type="SAM" id="MobiDB-lite"/>
    </source>
</evidence>
<dbReference type="Proteomes" id="UP001444661">
    <property type="component" value="Unassembled WGS sequence"/>
</dbReference>
<sequence>MNTALIRLVGADRLYTDFMISGGLDTLVGSTFSMKNTTRKSTSTIGGIVKIDDHTYAVTIIHDQYQDHQDSTTAPSVDGYLSEETLAAIENNTDLEPPLVIDTWASEDKTDDWDINTTSLPDSLAGDDDSTQTWSSMERLIQFGEWALIPIVGRQIQPNSYVLPQSPDPKSELRYIVDLSEEPGQFPVSILSSVSAAKMGMLSRNFSFLVSENAVSQEEFIDDLIALSLGDSGSWVVKQSNNALIGSVTATSPGVAYAVPVSDFMQKARQHFGHDARISIPPPFVTFLDMSREGPHITRDENVKQATSTSCLEASIKDPVAQYMLNSVKNGKVDEVERLVEQMNFDHEGLKKLFENVLRQDSRTILGYNQDILVLAQSIAGDGKNPDTESQNSSKVAEPSIPWGQRRLYQEESVSCAGFLKYSQGAQAGRSRPDRLNLV</sequence>
<keyword evidence="3" id="KW-1185">Reference proteome</keyword>
<reference evidence="2 3" key="1">
    <citation type="submission" date="2023-01" db="EMBL/GenBank/DDBJ databases">
        <title>Analysis of 21 Apiospora genomes using comparative genomics revels a genus with tremendous synthesis potential of carbohydrate active enzymes and secondary metabolites.</title>
        <authorList>
            <person name="Sorensen T."/>
        </authorList>
    </citation>
    <scope>NUCLEOTIDE SEQUENCE [LARGE SCALE GENOMIC DNA]</scope>
    <source>
        <strain evidence="2 3">CBS 33761</strain>
    </source>
</reference>
<comment type="caution">
    <text evidence="2">The sequence shown here is derived from an EMBL/GenBank/DDBJ whole genome shotgun (WGS) entry which is preliminary data.</text>
</comment>
<feature type="region of interest" description="Disordered" evidence="1">
    <location>
        <begin position="383"/>
        <end position="402"/>
    </location>
</feature>
<evidence type="ECO:0000313" key="2">
    <source>
        <dbReference type="EMBL" id="KAK8024337.1"/>
    </source>
</evidence>
<name>A0ABR1S3P6_9PEZI</name>
<evidence type="ECO:0000313" key="3">
    <source>
        <dbReference type="Proteomes" id="UP001444661"/>
    </source>
</evidence>
<organism evidence="2 3">
    <name type="scientific">Apiospora rasikravindrae</name>
    <dbReference type="NCBI Taxonomy" id="990691"/>
    <lineage>
        <taxon>Eukaryota</taxon>
        <taxon>Fungi</taxon>
        <taxon>Dikarya</taxon>
        <taxon>Ascomycota</taxon>
        <taxon>Pezizomycotina</taxon>
        <taxon>Sordariomycetes</taxon>
        <taxon>Xylariomycetidae</taxon>
        <taxon>Amphisphaeriales</taxon>
        <taxon>Apiosporaceae</taxon>
        <taxon>Apiospora</taxon>
    </lineage>
</organism>